<protein>
    <submittedName>
        <fullName evidence="1">Uncharacterized protein</fullName>
    </submittedName>
</protein>
<accession>A0A128A3X4</accession>
<proteinExistence type="predicted"/>
<organism evidence="1 2">
    <name type="scientific">Nitrosotalea devaniterrae</name>
    <dbReference type="NCBI Taxonomy" id="1078905"/>
    <lineage>
        <taxon>Archaea</taxon>
        <taxon>Nitrososphaerota</taxon>
        <taxon>Nitrososphaeria</taxon>
        <taxon>Nitrosotaleales</taxon>
        <taxon>Nitrosotaleaceae</taxon>
        <taxon>Nitrosotalea</taxon>
    </lineage>
</organism>
<gene>
    <name evidence="1" type="ORF">NDEV_1299</name>
</gene>
<sequence length="77" mass="8836">MNNKYLIISSILFLIMGLDNAFAWTEYQPVIFVGDMSQIYSKMPVFHGYTQEFLTSTVIKQVCHDSSQDGVTLDYCK</sequence>
<keyword evidence="2" id="KW-1185">Reference proteome</keyword>
<dbReference type="KEGG" id="ndv:NDEV_1299"/>
<dbReference type="EMBL" id="LN890280">
    <property type="protein sequence ID" value="CUR52064.1"/>
    <property type="molecule type" value="Genomic_DNA"/>
</dbReference>
<evidence type="ECO:0000313" key="1">
    <source>
        <dbReference type="EMBL" id="CUR52064.1"/>
    </source>
</evidence>
<dbReference type="Proteomes" id="UP000196239">
    <property type="component" value="Chromosome 1"/>
</dbReference>
<evidence type="ECO:0000313" key="2">
    <source>
        <dbReference type="Proteomes" id="UP000196239"/>
    </source>
</evidence>
<dbReference type="AlphaFoldDB" id="A0A128A3X4"/>
<name>A0A128A3X4_9ARCH</name>
<reference evidence="2" key="1">
    <citation type="submission" date="2015-10" db="EMBL/GenBank/DDBJ databases">
        <authorList>
            <person name="Lehtovirta-Morley L.E."/>
            <person name="Vieille C."/>
        </authorList>
    </citation>
    <scope>NUCLEOTIDE SEQUENCE [LARGE SCALE GENOMIC DNA]</scope>
</reference>